<dbReference type="Pfam" id="PF01026">
    <property type="entry name" value="TatD_DNase"/>
    <property type="match status" value="1"/>
</dbReference>
<dbReference type="EMBL" id="QMWO01000064">
    <property type="protein sequence ID" value="RLG69581.1"/>
    <property type="molecule type" value="Genomic_DNA"/>
</dbReference>
<sequence length="247" mass="28026">MLADSHCHLNEFKNVAEQVKKAANVGVVQIVSNSVDLESMQENLRIAKSFKEVQCALGLHPSNVLQMGKKEIEYALAFIEKNAAKCIAIGETGLDFRHAETELQRAKQRESFTKQIELAKELDKPVIVHSRMARAECVKLLAKHNVEKVLMHWFIANDKLLQKVIDLKYFISIGPSVLFNEHICRFLEKVPIENLLLETDAPVSYNGKRAEPFWIKSVAEKVASVLQISLKEVEKHTSKNFSKLFES</sequence>
<dbReference type="SUPFAM" id="SSF51556">
    <property type="entry name" value="Metallo-dependent hydrolases"/>
    <property type="match status" value="1"/>
</dbReference>
<dbReference type="PIRSF" id="PIRSF005902">
    <property type="entry name" value="DNase_TatD"/>
    <property type="match status" value="1"/>
</dbReference>
<feature type="binding site" evidence="1">
    <location>
        <position position="6"/>
    </location>
    <ligand>
        <name>a divalent metal cation</name>
        <dbReference type="ChEBI" id="CHEBI:60240"/>
        <label>1</label>
    </ligand>
</feature>
<proteinExistence type="predicted"/>
<dbReference type="GO" id="GO:0016788">
    <property type="term" value="F:hydrolase activity, acting on ester bonds"/>
    <property type="evidence" value="ECO:0007669"/>
    <property type="project" value="InterPro"/>
</dbReference>
<evidence type="ECO:0000313" key="2">
    <source>
        <dbReference type="EMBL" id="RLG69581.1"/>
    </source>
</evidence>
<feature type="binding site" evidence="1">
    <location>
        <position position="152"/>
    </location>
    <ligand>
        <name>a divalent metal cation</name>
        <dbReference type="ChEBI" id="CHEBI:60240"/>
        <label>2</label>
    </ligand>
</feature>
<dbReference type="AlphaFoldDB" id="A0A497JFI4"/>
<keyword evidence="1" id="KW-0479">Metal-binding</keyword>
<dbReference type="CDD" id="cd01310">
    <property type="entry name" value="TatD_DNAse"/>
    <property type="match status" value="1"/>
</dbReference>
<evidence type="ECO:0000313" key="3">
    <source>
        <dbReference type="Proteomes" id="UP000277633"/>
    </source>
</evidence>
<dbReference type="GO" id="GO:0046872">
    <property type="term" value="F:metal ion binding"/>
    <property type="evidence" value="ECO:0007669"/>
    <property type="project" value="UniProtKB-KW"/>
</dbReference>
<protein>
    <recommendedName>
        <fullName evidence="4">TatD family hydrolase</fullName>
    </recommendedName>
</protein>
<feature type="binding site" evidence="1">
    <location>
        <position position="129"/>
    </location>
    <ligand>
        <name>a divalent metal cation</name>
        <dbReference type="ChEBI" id="CHEBI:60240"/>
        <label>2</label>
    </ligand>
</feature>
<dbReference type="Proteomes" id="UP000277633">
    <property type="component" value="Unassembled WGS sequence"/>
</dbReference>
<feature type="binding site" evidence="1">
    <location>
        <position position="91"/>
    </location>
    <ligand>
        <name>a divalent metal cation</name>
        <dbReference type="ChEBI" id="CHEBI:60240"/>
        <label>1</label>
    </ligand>
</feature>
<feature type="binding site" evidence="1">
    <location>
        <position position="200"/>
    </location>
    <ligand>
        <name>a divalent metal cation</name>
        <dbReference type="ChEBI" id="CHEBI:60240"/>
        <label>1</label>
    </ligand>
</feature>
<evidence type="ECO:0000256" key="1">
    <source>
        <dbReference type="PIRSR" id="PIRSR005902-1"/>
    </source>
</evidence>
<name>A0A497JFI4_9ARCH</name>
<feature type="binding site" evidence="1">
    <location>
        <position position="8"/>
    </location>
    <ligand>
        <name>a divalent metal cation</name>
        <dbReference type="ChEBI" id="CHEBI:60240"/>
        <label>1</label>
    </ligand>
</feature>
<accession>A0A497JFI4</accession>
<comment type="caution">
    <text evidence="2">The sequence shown here is derived from an EMBL/GenBank/DDBJ whole genome shotgun (WGS) entry which is preliminary data.</text>
</comment>
<dbReference type="InterPro" id="IPR032466">
    <property type="entry name" value="Metal_Hydrolase"/>
</dbReference>
<dbReference type="PANTHER" id="PTHR46124:SF2">
    <property type="entry name" value="D-AMINOACYL-TRNA DEACYLASE"/>
    <property type="match status" value="1"/>
</dbReference>
<organism evidence="2 3">
    <name type="scientific">Candidatus Iainarchaeum sp</name>
    <dbReference type="NCBI Taxonomy" id="3101447"/>
    <lineage>
        <taxon>Archaea</taxon>
        <taxon>Candidatus Iainarchaeota</taxon>
        <taxon>Candidatus Iainarchaeia</taxon>
        <taxon>Candidatus Iainarchaeales</taxon>
        <taxon>Candidatus Iainarchaeaceae</taxon>
        <taxon>Candidatus Iainarchaeum</taxon>
    </lineage>
</organism>
<dbReference type="InterPro" id="IPR001130">
    <property type="entry name" value="TatD-like"/>
</dbReference>
<evidence type="ECO:0008006" key="4">
    <source>
        <dbReference type="Google" id="ProtNLM"/>
    </source>
</evidence>
<gene>
    <name evidence="2" type="ORF">DRO07_02040</name>
</gene>
<dbReference type="Gene3D" id="3.20.20.140">
    <property type="entry name" value="Metal-dependent hydrolases"/>
    <property type="match status" value="1"/>
</dbReference>
<reference evidence="2 3" key="1">
    <citation type="submission" date="2018-06" db="EMBL/GenBank/DDBJ databases">
        <title>Extensive metabolic versatility and redundancy in microbially diverse, dynamic hydrothermal sediments.</title>
        <authorList>
            <person name="Dombrowski N."/>
            <person name="Teske A."/>
            <person name="Baker B.J."/>
        </authorList>
    </citation>
    <scope>NUCLEOTIDE SEQUENCE [LARGE SCALE GENOMIC DNA]</scope>
    <source>
        <strain evidence="2">B9_G13</strain>
    </source>
</reference>
<dbReference type="PANTHER" id="PTHR46124">
    <property type="entry name" value="D-AMINOACYL-TRNA DEACYLASE"/>
    <property type="match status" value="1"/>
</dbReference>